<evidence type="ECO:0000313" key="1">
    <source>
        <dbReference type="EMBL" id="GAA5074816.1"/>
    </source>
</evidence>
<protein>
    <submittedName>
        <fullName evidence="1">Uncharacterized protein</fullName>
    </submittedName>
</protein>
<sequence length="212" mass="23195">MTASAIERPAGGGGETALHAVKRFLPVRLDKHWNNRAVSAVGETGAGRFNVWRNSFPAEHLPAPGGELVVGDVPYRFPQTTADGDNIRCAGQYLPLPEGRYDWIHLLASGERRVESELALHFADGEVDFEAVRVSDFWAAPARFGEREAARTPVMHYPHHVQQGVAAVLWSQRVPVTRIATLHGVRLPRHIALHVLALTLESVGPAALDGDR</sequence>
<keyword evidence="2" id="KW-1185">Reference proteome</keyword>
<accession>A0ABP9LB56</accession>
<organism evidence="1 2">
    <name type="scientific">Streptomyces similanensis</name>
    <dbReference type="NCBI Taxonomy" id="1274988"/>
    <lineage>
        <taxon>Bacteria</taxon>
        <taxon>Bacillati</taxon>
        <taxon>Actinomycetota</taxon>
        <taxon>Actinomycetes</taxon>
        <taxon>Kitasatosporales</taxon>
        <taxon>Streptomycetaceae</taxon>
        <taxon>Streptomyces</taxon>
    </lineage>
</organism>
<comment type="caution">
    <text evidence="1">The sequence shown here is derived from an EMBL/GenBank/DDBJ whole genome shotgun (WGS) entry which is preliminary data.</text>
</comment>
<dbReference type="RefSeq" id="WP_345671454.1">
    <property type="nucleotide sequence ID" value="NZ_BAABKC010000112.1"/>
</dbReference>
<evidence type="ECO:0000313" key="2">
    <source>
        <dbReference type="Proteomes" id="UP001500124"/>
    </source>
</evidence>
<dbReference type="EMBL" id="BAABKC010000112">
    <property type="protein sequence ID" value="GAA5074816.1"/>
    <property type="molecule type" value="Genomic_DNA"/>
</dbReference>
<proteinExistence type="predicted"/>
<reference evidence="2" key="1">
    <citation type="journal article" date="2019" name="Int. J. Syst. Evol. Microbiol.">
        <title>The Global Catalogue of Microorganisms (GCM) 10K type strain sequencing project: providing services to taxonomists for standard genome sequencing and annotation.</title>
        <authorList>
            <consortium name="The Broad Institute Genomics Platform"/>
            <consortium name="The Broad Institute Genome Sequencing Center for Infectious Disease"/>
            <person name="Wu L."/>
            <person name="Ma J."/>
        </authorList>
    </citation>
    <scope>NUCLEOTIDE SEQUENCE [LARGE SCALE GENOMIC DNA]</scope>
    <source>
        <strain evidence="2">JCM 18410</strain>
    </source>
</reference>
<name>A0ABP9LB56_9ACTN</name>
<dbReference type="Proteomes" id="UP001500124">
    <property type="component" value="Unassembled WGS sequence"/>
</dbReference>
<gene>
    <name evidence="1" type="ORF">GCM10023336_63270</name>
</gene>